<comment type="similarity">
    <text evidence="2">Belongs to the RRN7/TAF1B family.</text>
</comment>
<feature type="domain" description="Rrn7/TAF1B C-terminal cyclin" evidence="13">
    <location>
        <begin position="222"/>
        <end position="389"/>
    </location>
</feature>
<dbReference type="OrthoDB" id="428577at2759"/>
<evidence type="ECO:0000256" key="7">
    <source>
        <dbReference type="ARBA" id="ARBA00023125"/>
    </source>
</evidence>
<evidence type="ECO:0000256" key="5">
    <source>
        <dbReference type="ARBA" id="ARBA00022833"/>
    </source>
</evidence>
<feature type="domain" description="Rrn7/TAF1B N-terminal cyclin" evidence="12">
    <location>
        <begin position="80"/>
        <end position="201"/>
    </location>
</feature>
<evidence type="ECO:0000256" key="6">
    <source>
        <dbReference type="ARBA" id="ARBA00023015"/>
    </source>
</evidence>
<keyword evidence="9" id="KW-0539">Nucleus</keyword>
<evidence type="ECO:0000313" key="15">
    <source>
        <dbReference type="Proteomes" id="UP000325780"/>
    </source>
</evidence>
<dbReference type="GO" id="GO:0008270">
    <property type="term" value="F:zinc ion binding"/>
    <property type="evidence" value="ECO:0007669"/>
    <property type="project" value="UniProtKB-KW"/>
</dbReference>
<dbReference type="Pfam" id="PF20645">
    <property type="entry name" value="Rrn7_cyclin_C"/>
    <property type="match status" value="1"/>
</dbReference>
<keyword evidence="6" id="KW-0805">Transcription regulation</keyword>
<feature type="compositionally biased region" description="Acidic residues" evidence="10">
    <location>
        <begin position="528"/>
        <end position="546"/>
    </location>
</feature>
<name>A0A5N6TNH9_ASPAV</name>
<keyword evidence="5" id="KW-0862">Zinc</keyword>
<sequence length="546" mass="62936">MEYTTRGVCGQEGCRETRYYLDNGLWFCRRGHQQEGRQVEEDPEIFGVQGKTNRVKKAVQEKGSKVYHGRQAYSLFLQVYQLILWKQCHALVQGRGFPAQLEHVVRDLWALRLNTYADRITDTSEGDEETQFFSSQPSASQDEPDTSRFRGKSLRWPRMIDTIGLCYLGAFIMRLPVGIAEFHRMVMCGDVPYIRITRSIPREMKDRLPQEYLSLFESARLLKAEHFQKAVLELSLLYRYKFGVQFPALNLPPILYQRISRLALPIEVYAAVKRLRGVLEFNLEYQAEVPGKSRPLHLPEVQLATLIVISTKLLFPFDDIKRYPVSTKEPTTQVIDWKLWAEAQRNFENRVRVRGKIGKGNEIQVKEKDVFGMTTNQLDEYMDWYEKSWLDNGIATNPLSDLFPIGPTAGVSHSQPTDPTPEDDEESMESMLRTVIQQTKARKVKPNADSDIPRPGSSYVRYRVESDLPETARPFYELVAKETGVSLSTLVQAAFQAESRIRRWMEDQRRMEVYGDTSGMEFAKFDSSDDMGEQDMSDFSDSDDSA</sequence>
<dbReference type="Pfam" id="PF11781">
    <property type="entry name" value="Zn_ribbon_RRN7"/>
    <property type="match status" value="1"/>
</dbReference>
<keyword evidence="7" id="KW-0238">DNA-binding</keyword>
<evidence type="ECO:0000256" key="8">
    <source>
        <dbReference type="ARBA" id="ARBA00023163"/>
    </source>
</evidence>
<evidence type="ECO:0000256" key="4">
    <source>
        <dbReference type="ARBA" id="ARBA00022771"/>
    </source>
</evidence>
<evidence type="ECO:0000259" key="13">
    <source>
        <dbReference type="Pfam" id="PF20645"/>
    </source>
</evidence>
<proteinExistence type="inferred from homology"/>
<dbReference type="AlphaFoldDB" id="A0A5N6TNH9"/>
<evidence type="ECO:0000259" key="12">
    <source>
        <dbReference type="Pfam" id="PF20644"/>
    </source>
</evidence>
<dbReference type="EMBL" id="ML742187">
    <property type="protein sequence ID" value="KAE8147865.1"/>
    <property type="molecule type" value="Genomic_DNA"/>
</dbReference>
<dbReference type="PANTHER" id="PTHR31576:SF2">
    <property type="entry name" value="TATA BOX-BINDING PROTEIN-ASSOCIATED FACTOR RNA POLYMERASE I SUBUNIT B"/>
    <property type="match status" value="1"/>
</dbReference>
<dbReference type="GO" id="GO:0001164">
    <property type="term" value="F:RNA polymerase I core promoter sequence-specific DNA binding"/>
    <property type="evidence" value="ECO:0007669"/>
    <property type="project" value="InterPro"/>
</dbReference>
<evidence type="ECO:0000259" key="11">
    <source>
        <dbReference type="Pfam" id="PF11781"/>
    </source>
</evidence>
<keyword evidence="3" id="KW-0479">Metal-binding</keyword>
<feature type="region of interest" description="Disordered" evidence="10">
    <location>
        <begin position="123"/>
        <end position="149"/>
    </location>
</feature>
<reference evidence="14 15" key="1">
    <citation type="submission" date="2019-04" db="EMBL/GenBank/DDBJ databases">
        <title>Friends and foes A comparative genomics study of 23 Aspergillus species from section Flavi.</title>
        <authorList>
            <consortium name="DOE Joint Genome Institute"/>
            <person name="Kjaerbolling I."/>
            <person name="Vesth T."/>
            <person name="Frisvad J.C."/>
            <person name="Nybo J.L."/>
            <person name="Theobald S."/>
            <person name="Kildgaard S."/>
            <person name="Isbrandt T."/>
            <person name="Kuo A."/>
            <person name="Sato A."/>
            <person name="Lyhne E.K."/>
            <person name="Kogle M.E."/>
            <person name="Wiebenga A."/>
            <person name="Kun R.S."/>
            <person name="Lubbers R.J."/>
            <person name="Makela M.R."/>
            <person name="Barry K."/>
            <person name="Chovatia M."/>
            <person name="Clum A."/>
            <person name="Daum C."/>
            <person name="Haridas S."/>
            <person name="He G."/>
            <person name="LaButti K."/>
            <person name="Lipzen A."/>
            <person name="Mondo S."/>
            <person name="Riley R."/>
            <person name="Salamov A."/>
            <person name="Simmons B.A."/>
            <person name="Magnuson J.K."/>
            <person name="Henrissat B."/>
            <person name="Mortensen U.H."/>
            <person name="Larsen T.O."/>
            <person name="Devries R.P."/>
            <person name="Grigoriev I.V."/>
            <person name="Machida M."/>
            <person name="Baker S.E."/>
            <person name="Andersen M.R."/>
        </authorList>
    </citation>
    <scope>NUCLEOTIDE SEQUENCE [LARGE SCALE GENOMIC DNA]</scope>
    <source>
        <strain evidence="14 15">IBT 18842</strain>
    </source>
</reference>
<dbReference type="GO" id="GO:0042790">
    <property type="term" value="P:nucleolar large rRNA transcription by RNA polymerase I"/>
    <property type="evidence" value="ECO:0007669"/>
    <property type="project" value="TreeGrafter"/>
</dbReference>
<dbReference type="Pfam" id="PF20644">
    <property type="entry name" value="Rrn7_cyclin_N"/>
    <property type="match status" value="1"/>
</dbReference>
<comment type="subcellular location">
    <subcellularLocation>
        <location evidence="1">Nucleus</location>
        <location evidence="1">Nucleolus</location>
    </subcellularLocation>
</comment>
<dbReference type="InterPro" id="IPR048540">
    <property type="entry name" value="Rrn7_cyclin_N"/>
</dbReference>
<evidence type="ECO:0000256" key="1">
    <source>
        <dbReference type="ARBA" id="ARBA00004604"/>
    </source>
</evidence>
<evidence type="ECO:0000256" key="2">
    <source>
        <dbReference type="ARBA" id="ARBA00006899"/>
    </source>
</evidence>
<evidence type="ECO:0000256" key="3">
    <source>
        <dbReference type="ARBA" id="ARBA00022723"/>
    </source>
</evidence>
<dbReference type="InterPro" id="IPR021752">
    <property type="entry name" value="TF_Rrn7_Zf"/>
</dbReference>
<keyword evidence="15" id="KW-1185">Reference proteome</keyword>
<dbReference type="GO" id="GO:0070860">
    <property type="term" value="C:RNA polymerase I core factor complex"/>
    <property type="evidence" value="ECO:0007669"/>
    <property type="project" value="InterPro"/>
</dbReference>
<accession>A0A5N6TNH9</accession>
<feature type="compositionally biased region" description="Polar residues" evidence="10">
    <location>
        <begin position="131"/>
        <end position="141"/>
    </location>
</feature>
<keyword evidence="4" id="KW-0863">Zinc-finger</keyword>
<keyword evidence="8" id="KW-0804">Transcription</keyword>
<evidence type="ECO:0000313" key="14">
    <source>
        <dbReference type="EMBL" id="KAE8147865.1"/>
    </source>
</evidence>
<feature type="domain" description="RRN7-type" evidence="11">
    <location>
        <begin position="4"/>
        <end position="36"/>
    </location>
</feature>
<organism evidence="14 15">
    <name type="scientific">Aspergillus avenaceus</name>
    <dbReference type="NCBI Taxonomy" id="36643"/>
    <lineage>
        <taxon>Eukaryota</taxon>
        <taxon>Fungi</taxon>
        <taxon>Dikarya</taxon>
        <taxon>Ascomycota</taxon>
        <taxon>Pezizomycotina</taxon>
        <taxon>Eurotiomycetes</taxon>
        <taxon>Eurotiomycetidae</taxon>
        <taxon>Eurotiales</taxon>
        <taxon>Aspergillaceae</taxon>
        <taxon>Aspergillus</taxon>
        <taxon>Aspergillus subgen. Circumdati</taxon>
    </lineage>
</organism>
<protein>
    <submittedName>
        <fullName evidence="14">Uncharacterized protein</fullName>
    </submittedName>
</protein>
<dbReference type="InterPro" id="IPR033599">
    <property type="entry name" value="TAF1B/Rrn7"/>
</dbReference>
<evidence type="ECO:0000256" key="9">
    <source>
        <dbReference type="ARBA" id="ARBA00023242"/>
    </source>
</evidence>
<gene>
    <name evidence="14" type="ORF">BDV25DRAFT_159440</name>
</gene>
<feature type="region of interest" description="Disordered" evidence="10">
    <location>
        <begin position="515"/>
        <end position="546"/>
    </location>
</feature>
<dbReference type="InterPro" id="IPR048538">
    <property type="entry name" value="Rrn7_cyclin_C"/>
</dbReference>
<dbReference type="PANTHER" id="PTHR31576">
    <property type="entry name" value="TATA BOX-BINDING PROTEIN-ASSOCIATED FACTOR RNA POLYMERASE I SUBUNIT B"/>
    <property type="match status" value="1"/>
</dbReference>
<dbReference type="Proteomes" id="UP000325780">
    <property type="component" value="Unassembled WGS sequence"/>
</dbReference>
<evidence type="ECO:0000256" key="10">
    <source>
        <dbReference type="SAM" id="MobiDB-lite"/>
    </source>
</evidence>